<evidence type="ECO:0000313" key="2">
    <source>
        <dbReference type="Proteomes" id="UP000799424"/>
    </source>
</evidence>
<dbReference type="EMBL" id="MU006228">
    <property type="protein sequence ID" value="KAF2825380.1"/>
    <property type="molecule type" value="Genomic_DNA"/>
</dbReference>
<sequence>PTEAEYIHACTDFCTKYLTRDGTIIPEDLPIMWTYNLKAADGKIVQWVLHNAAVDHVPDMRQALQTNTSECLDRFGSLLDSNVLGALGHTYCVMDGTGGGAFADQKD</sequence>
<feature type="non-terminal residue" evidence="1">
    <location>
        <position position="1"/>
    </location>
</feature>
<organism evidence="1 2">
    <name type="scientific">Ophiobolus disseminans</name>
    <dbReference type="NCBI Taxonomy" id="1469910"/>
    <lineage>
        <taxon>Eukaryota</taxon>
        <taxon>Fungi</taxon>
        <taxon>Dikarya</taxon>
        <taxon>Ascomycota</taxon>
        <taxon>Pezizomycotina</taxon>
        <taxon>Dothideomycetes</taxon>
        <taxon>Pleosporomycetidae</taxon>
        <taxon>Pleosporales</taxon>
        <taxon>Pleosporineae</taxon>
        <taxon>Phaeosphaeriaceae</taxon>
        <taxon>Ophiobolus</taxon>
    </lineage>
</organism>
<dbReference type="Proteomes" id="UP000799424">
    <property type="component" value="Unassembled WGS sequence"/>
</dbReference>
<reference evidence="1" key="1">
    <citation type="journal article" date="2020" name="Stud. Mycol.">
        <title>101 Dothideomycetes genomes: a test case for predicting lifestyles and emergence of pathogens.</title>
        <authorList>
            <person name="Haridas S."/>
            <person name="Albert R."/>
            <person name="Binder M."/>
            <person name="Bloem J."/>
            <person name="Labutti K."/>
            <person name="Salamov A."/>
            <person name="Andreopoulos B."/>
            <person name="Baker S."/>
            <person name="Barry K."/>
            <person name="Bills G."/>
            <person name="Bluhm B."/>
            <person name="Cannon C."/>
            <person name="Castanera R."/>
            <person name="Culley D."/>
            <person name="Daum C."/>
            <person name="Ezra D."/>
            <person name="Gonzalez J."/>
            <person name="Henrissat B."/>
            <person name="Kuo A."/>
            <person name="Liang C."/>
            <person name="Lipzen A."/>
            <person name="Lutzoni F."/>
            <person name="Magnuson J."/>
            <person name="Mondo S."/>
            <person name="Nolan M."/>
            <person name="Ohm R."/>
            <person name="Pangilinan J."/>
            <person name="Park H.-J."/>
            <person name="Ramirez L."/>
            <person name="Alfaro M."/>
            <person name="Sun H."/>
            <person name="Tritt A."/>
            <person name="Yoshinaga Y."/>
            <person name="Zwiers L.-H."/>
            <person name="Turgeon B."/>
            <person name="Goodwin S."/>
            <person name="Spatafora J."/>
            <person name="Crous P."/>
            <person name="Grigoriev I."/>
        </authorList>
    </citation>
    <scope>NUCLEOTIDE SEQUENCE</scope>
    <source>
        <strain evidence="1">CBS 113818</strain>
    </source>
</reference>
<evidence type="ECO:0000313" key="1">
    <source>
        <dbReference type="EMBL" id="KAF2825380.1"/>
    </source>
</evidence>
<dbReference type="AlphaFoldDB" id="A0A6A6ZWE7"/>
<name>A0A6A6ZWE7_9PLEO</name>
<protein>
    <submittedName>
        <fullName evidence="1">Uncharacterized protein</fullName>
    </submittedName>
</protein>
<proteinExistence type="predicted"/>
<accession>A0A6A6ZWE7</accession>
<feature type="non-terminal residue" evidence="1">
    <location>
        <position position="107"/>
    </location>
</feature>
<gene>
    <name evidence="1" type="ORF">CC86DRAFT_265280</name>
</gene>
<keyword evidence="2" id="KW-1185">Reference proteome</keyword>